<dbReference type="Proteomes" id="UP000616143">
    <property type="component" value="Unassembled WGS sequence"/>
</dbReference>
<keyword evidence="4" id="KW-1185">Reference proteome</keyword>
<dbReference type="RefSeq" id="WP_126449699.1">
    <property type="nucleotide sequence ID" value="NZ_AP018553.1"/>
</dbReference>
<gene>
    <name evidence="3" type="ORF">GCM10007116_22580</name>
    <name evidence="2" type="ORF">HS1genome_0762</name>
</gene>
<reference evidence="4" key="2">
    <citation type="submission" date="2018-04" db="EMBL/GenBank/DDBJ databases">
        <title>Complete genome sequence of Sulfodiicoccus acidiphilus strain HS-1.</title>
        <authorList>
            <person name="Sakai H.D."/>
            <person name="Kurosawa N."/>
        </authorList>
    </citation>
    <scope>NUCLEOTIDE SEQUENCE [LARGE SCALE GENOMIC DNA]</scope>
    <source>
        <strain evidence="4">HS-1</strain>
    </source>
</reference>
<dbReference type="OrthoDB" id="44024at2157"/>
<sequence length="124" mass="13386">MNGVSSIGKPSRIVTSALLVIWAGIHFTLGEGLLARLPLVGEFFFVDSVIAIVGAIVLIAGLRVLYLPVLVYAWINYLLLTESRILPAPILGEPLPAINEYVIGTFVLDIVIIVLATMAWLTSK</sequence>
<reference evidence="2" key="3">
    <citation type="journal article" date="2019" name="BMC Res. Notes">
        <title>Complete genome sequence of the Sulfodiicoccus acidiphilus strain HS-1T, the first crenarchaeon that lacks polB3, isolated from an acidic hot spring in Ohwaku-dani, Hakone, Japan.</title>
        <authorList>
            <person name="Sakai H.D."/>
            <person name="Kurosawa N."/>
        </authorList>
    </citation>
    <scope>NUCLEOTIDE SEQUENCE</scope>
    <source>
        <strain evidence="2">HS-1</strain>
    </source>
</reference>
<dbReference type="EMBL" id="BMQS01000038">
    <property type="protein sequence ID" value="GGU05734.1"/>
    <property type="molecule type" value="Genomic_DNA"/>
</dbReference>
<keyword evidence="1" id="KW-1133">Transmembrane helix</keyword>
<dbReference type="KEGG" id="sacd:HS1genome_0762"/>
<dbReference type="AlphaFoldDB" id="A0A348B2H1"/>
<evidence type="ECO:0000313" key="2">
    <source>
        <dbReference type="EMBL" id="BBD72373.1"/>
    </source>
</evidence>
<feature type="transmembrane region" description="Helical" evidence="1">
    <location>
        <begin position="101"/>
        <end position="121"/>
    </location>
</feature>
<dbReference type="EMBL" id="AP018553">
    <property type="protein sequence ID" value="BBD72373.1"/>
    <property type="molecule type" value="Genomic_DNA"/>
</dbReference>
<protein>
    <submittedName>
        <fullName evidence="2">Uncharacterized protein</fullName>
    </submittedName>
</protein>
<dbReference type="Proteomes" id="UP000276741">
    <property type="component" value="Chromosome"/>
</dbReference>
<accession>A0A348B2H1</accession>
<organism evidence="2 4">
    <name type="scientific">Sulfodiicoccus acidiphilus</name>
    <dbReference type="NCBI Taxonomy" id="1670455"/>
    <lineage>
        <taxon>Archaea</taxon>
        <taxon>Thermoproteota</taxon>
        <taxon>Thermoprotei</taxon>
        <taxon>Sulfolobales</taxon>
        <taxon>Sulfolobaceae</taxon>
        <taxon>Sulfodiicoccus</taxon>
    </lineage>
</organism>
<evidence type="ECO:0000313" key="3">
    <source>
        <dbReference type="EMBL" id="GGU05734.1"/>
    </source>
</evidence>
<reference evidence="3" key="1">
    <citation type="journal article" date="2014" name="Int. J. Syst. Evol. Microbiol.">
        <title>Complete genome sequence of Corynebacterium casei LMG S-19264T (=DSM 44701T), isolated from a smear-ripened cheese.</title>
        <authorList>
            <consortium name="US DOE Joint Genome Institute (JGI-PGF)"/>
            <person name="Walter F."/>
            <person name="Albersmeier A."/>
            <person name="Kalinowski J."/>
            <person name="Ruckert C."/>
        </authorList>
    </citation>
    <scope>NUCLEOTIDE SEQUENCE</scope>
    <source>
        <strain evidence="3">JCM 31740</strain>
    </source>
</reference>
<feature type="transmembrane region" description="Helical" evidence="1">
    <location>
        <begin position="49"/>
        <end position="80"/>
    </location>
</feature>
<name>A0A348B2H1_9CREN</name>
<evidence type="ECO:0000256" key="1">
    <source>
        <dbReference type="SAM" id="Phobius"/>
    </source>
</evidence>
<evidence type="ECO:0000313" key="4">
    <source>
        <dbReference type="Proteomes" id="UP000276741"/>
    </source>
</evidence>
<feature type="transmembrane region" description="Helical" evidence="1">
    <location>
        <begin position="12"/>
        <end position="29"/>
    </location>
</feature>
<proteinExistence type="predicted"/>
<keyword evidence="1" id="KW-0472">Membrane</keyword>
<reference evidence="3" key="4">
    <citation type="submission" date="2020-09" db="EMBL/GenBank/DDBJ databases">
        <authorList>
            <person name="Sun Q."/>
            <person name="Ohkuma M."/>
        </authorList>
    </citation>
    <scope>NUCLEOTIDE SEQUENCE</scope>
    <source>
        <strain evidence="3">JCM 31740</strain>
    </source>
</reference>
<keyword evidence="1" id="KW-0812">Transmembrane</keyword>
<dbReference type="GeneID" id="38666266"/>